<gene>
    <name evidence="5" type="ORF">Val02_66670</name>
</gene>
<keyword evidence="6" id="KW-1185">Reference proteome</keyword>
<name>A0A8J4DTY4_9ACTN</name>
<organism evidence="5 6">
    <name type="scientific">Virgisporangium aliadipatigenens</name>
    <dbReference type="NCBI Taxonomy" id="741659"/>
    <lineage>
        <taxon>Bacteria</taxon>
        <taxon>Bacillati</taxon>
        <taxon>Actinomycetota</taxon>
        <taxon>Actinomycetes</taxon>
        <taxon>Micromonosporales</taxon>
        <taxon>Micromonosporaceae</taxon>
        <taxon>Virgisporangium</taxon>
    </lineage>
</organism>
<dbReference type="Proteomes" id="UP000619260">
    <property type="component" value="Unassembled WGS sequence"/>
</dbReference>
<dbReference type="AlphaFoldDB" id="A0A8J4DTY4"/>
<accession>A0A8J4DTY4</accession>
<feature type="transmembrane region" description="Helical" evidence="4">
    <location>
        <begin position="543"/>
        <end position="565"/>
    </location>
</feature>
<evidence type="ECO:0000256" key="4">
    <source>
        <dbReference type="SAM" id="Phobius"/>
    </source>
</evidence>
<keyword evidence="4" id="KW-0472">Membrane</keyword>
<reference evidence="5" key="1">
    <citation type="submission" date="2021-01" db="EMBL/GenBank/DDBJ databases">
        <title>Whole genome shotgun sequence of Virgisporangium aliadipatigenens NBRC 105644.</title>
        <authorList>
            <person name="Komaki H."/>
            <person name="Tamura T."/>
        </authorList>
    </citation>
    <scope>NUCLEOTIDE SEQUENCE</scope>
    <source>
        <strain evidence="5">NBRC 105644</strain>
    </source>
</reference>
<evidence type="ECO:0000313" key="5">
    <source>
        <dbReference type="EMBL" id="GIJ49781.1"/>
    </source>
</evidence>
<evidence type="ECO:0000256" key="3">
    <source>
        <dbReference type="ARBA" id="ARBA00023186"/>
    </source>
</evidence>
<evidence type="ECO:0000256" key="2">
    <source>
        <dbReference type="ARBA" id="ARBA00022840"/>
    </source>
</evidence>
<dbReference type="Pfam" id="PF00012">
    <property type="entry name" value="HSP70"/>
    <property type="match status" value="1"/>
</dbReference>
<keyword evidence="3" id="KW-0143">Chaperone</keyword>
<keyword evidence="4" id="KW-0812">Transmembrane</keyword>
<proteinExistence type="predicted"/>
<evidence type="ECO:0000256" key="1">
    <source>
        <dbReference type="ARBA" id="ARBA00022741"/>
    </source>
</evidence>
<dbReference type="PANTHER" id="PTHR42749:SF1">
    <property type="entry name" value="CELL SHAPE-DETERMINING PROTEIN MREB"/>
    <property type="match status" value="1"/>
</dbReference>
<comment type="caution">
    <text evidence="5">The sequence shown here is derived from an EMBL/GenBank/DDBJ whole genome shotgun (WGS) entry which is preliminary data.</text>
</comment>
<sequence>MVVGLFVVAAEIRIGIDVGASSVVAVGALADGSCTPLAVDGGAVTPSGVFVNPGGELVPGVAGLERALRLPALYVEAPLRRLGDGVLVVGERRVEAVDLVAAVLRPVCEAATARWGRPGEVSVVTPAGWGPARRLLLRQAAHRAGLAGAELVEAPVAIARRVAGADPRGFGVGRWIVVVDVGAGCEVSVVRRNTAGFEVVATMAADAGGDRIDAVLAARLLPVLNEPAVEDGYRRRLVAAVRSGKEQLGTDAAVKVVLPGASPPLVVPDWVVREVSEPVFAEIAALVRSVIEVAQVPAETGGGVWLAGGGALLARVEVLLGEATGLVVRTVANPVLAAACGGASPFPTATATATAAVSTASAPVVDAVPRKQPVDAAEGGAVVAASATEQVGEGSGEQGASVDVAVRVFRRLVLDPVVWTGPPVARSLACLVPFVGALALWWHASATGYVEGTVDVGDHRYMVINWGELAMACALMTLSLISLSAVFTAAARTSRGETAPEQAVDTPTRFGGTVAASAVCAVLIAACGAVLNFLVFGIELTNFLVWSIGPTLPFAIGALLAAGLISTRRLHPPAGGWHPRLAPPTYSIIAATAGMLLMQYSHTLFAPGEDATRMAVRLGGGILLGAATALIVPASPLTRAMLAIPALAFGTVAAVKPSLLACVWIGTATAWWARRVWSISRLPTTTPAQP</sequence>
<feature type="transmembrane region" description="Helical" evidence="4">
    <location>
        <begin position="640"/>
        <end position="673"/>
    </location>
</feature>
<dbReference type="GO" id="GO:0005524">
    <property type="term" value="F:ATP binding"/>
    <property type="evidence" value="ECO:0007669"/>
    <property type="project" value="UniProtKB-KW"/>
</dbReference>
<feature type="transmembrane region" description="Helical" evidence="4">
    <location>
        <begin position="469"/>
        <end position="490"/>
    </location>
</feature>
<dbReference type="SUPFAM" id="SSF53067">
    <property type="entry name" value="Actin-like ATPase domain"/>
    <property type="match status" value="2"/>
</dbReference>
<dbReference type="InterPro" id="IPR043129">
    <property type="entry name" value="ATPase_NBD"/>
</dbReference>
<dbReference type="EMBL" id="BOPF01000030">
    <property type="protein sequence ID" value="GIJ49781.1"/>
    <property type="molecule type" value="Genomic_DNA"/>
</dbReference>
<dbReference type="GO" id="GO:0140662">
    <property type="term" value="F:ATP-dependent protein folding chaperone"/>
    <property type="evidence" value="ECO:0007669"/>
    <property type="project" value="InterPro"/>
</dbReference>
<feature type="transmembrane region" description="Helical" evidence="4">
    <location>
        <begin position="585"/>
        <end position="602"/>
    </location>
</feature>
<dbReference type="PANTHER" id="PTHR42749">
    <property type="entry name" value="CELL SHAPE-DETERMINING PROTEIN MREB"/>
    <property type="match status" value="1"/>
</dbReference>
<dbReference type="Gene3D" id="3.90.640.10">
    <property type="entry name" value="Actin, Chain A, domain 4"/>
    <property type="match status" value="1"/>
</dbReference>
<dbReference type="InterPro" id="IPR013126">
    <property type="entry name" value="Hsp_70_fam"/>
</dbReference>
<keyword evidence="2" id="KW-0067">ATP-binding</keyword>
<keyword evidence="4" id="KW-1133">Transmembrane helix</keyword>
<feature type="transmembrane region" description="Helical" evidence="4">
    <location>
        <begin position="510"/>
        <end position="536"/>
    </location>
</feature>
<evidence type="ECO:0008006" key="7">
    <source>
        <dbReference type="Google" id="ProtNLM"/>
    </source>
</evidence>
<protein>
    <recommendedName>
        <fullName evidence="7">Hsp70 protein</fullName>
    </recommendedName>
</protein>
<dbReference type="Gene3D" id="3.30.420.40">
    <property type="match status" value="2"/>
</dbReference>
<feature type="transmembrane region" description="Helical" evidence="4">
    <location>
        <begin position="614"/>
        <end position="634"/>
    </location>
</feature>
<evidence type="ECO:0000313" key="6">
    <source>
        <dbReference type="Proteomes" id="UP000619260"/>
    </source>
</evidence>
<keyword evidence="1" id="KW-0547">Nucleotide-binding</keyword>